<gene>
    <name evidence="1" type="ORF">M6B38_169630</name>
    <name evidence="2" type="ORF">M6B38_169635</name>
    <name evidence="3" type="ORF">M6B38_330815</name>
</gene>
<dbReference type="AlphaFoldDB" id="A0AAX6H4J2"/>
<dbReference type="EMBL" id="JANAVB010033815">
    <property type="protein sequence ID" value="KAJ6807870.1"/>
    <property type="molecule type" value="Genomic_DNA"/>
</dbReference>
<keyword evidence="4" id="KW-1185">Reference proteome</keyword>
<name>A0AAX6H4J2_IRIPA</name>
<dbReference type="EMBL" id="JANAVB010013130">
    <property type="protein sequence ID" value="KAJ6835723.1"/>
    <property type="molecule type" value="Genomic_DNA"/>
</dbReference>
<sequence length="54" mass="6237">MMDKLVKIEDAFQNFLGGFAVVIFSRSFSHQVTRCLSMVRGGSKCMQPYRSYIR</sequence>
<evidence type="ECO:0000313" key="1">
    <source>
        <dbReference type="EMBL" id="KAJ6807869.1"/>
    </source>
</evidence>
<reference evidence="3" key="2">
    <citation type="submission" date="2023-04" db="EMBL/GenBank/DDBJ databases">
        <authorList>
            <person name="Bruccoleri R.E."/>
            <person name="Oakeley E.J."/>
            <person name="Faust A.-M."/>
            <person name="Dessus-Babus S."/>
            <person name="Altorfer M."/>
            <person name="Burckhardt D."/>
            <person name="Oertli M."/>
            <person name="Naumann U."/>
            <person name="Petersen F."/>
            <person name="Wong J."/>
        </authorList>
    </citation>
    <scope>NUCLEOTIDE SEQUENCE</scope>
    <source>
        <strain evidence="3">GSM-AAB239-AS_SAM_17_03QT</strain>
        <tissue evidence="3">Leaf</tissue>
    </source>
</reference>
<proteinExistence type="predicted"/>
<evidence type="ECO:0000313" key="3">
    <source>
        <dbReference type="EMBL" id="KAJ6835723.1"/>
    </source>
</evidence>
<organism evidence="3 4">
    <name type="scientific">Iris pallida</name>
    <name type="common">Sweet iris</name>
    <dbReference type="NCBI Taxonomy" id="29817"/>
    <lineage>
        <taxon>Eukaryota</taxon>
        <taxon>Viridiplantae</taxon>
        <taxon>Streptophyta</taxon>
        <taxon>Embryophyta</taxon>
        <taxon>Tracheophyta</taxon>
        <taxon>Spermatophyta</taxon>
        <taxon>Magnoliopsida</taxon>
        <taxon>Liliopsida</taxon>
        <taxon>Asparagales</taxon>
        <taxon>Iridaceae</taxon>
        <taxon>Iridoideae</taxon>
        <taxon>Irideae</taxon>
        <taxon>Iris</taxon>
    </lineage>
</organism>
<dbReference type="EMBL" id="JANAVB010033815">
    <property type="protein sequence ID" value="KAJ6807869.1"/>
    <property type="molecule type" value="Genomic_DNA"/>
</dbReference>
<protein>
    <submittedName>
        <fullName evidence="3">Ras-related protein RIC1-like</fullName>
    </submittedName>
</protein>
<evidence type="ECO:0000313" key="2">
    <source>
        <dbReference type="EMBL" id="KAJ6807870.1"/>
    </source>
</evidence>
<accession>A0AAX6H4J2</accession>
<evidence type="ECO:0000313" key="4">
    <source>
        <dbReference type="Proteomes" id="UP001140949"/>
    </source>
</evidence>
<dbReference type="Proteomes" id="UP001140949">
    <property type="component" value="Unassembled WGS sequence"/>
</dbReference>
<reference evidence="3" key="1">
    <citation type="journal article" date="2023" name="GigaByte">
        <title>Genome assembly of the bearded iris, Iris pallida Lam.</title>
        <authorList>
            <person name="Bruccoleri R.E."/>
            <person name="Oakeley E.J."/>
            <person name="Faust A.M.E."/>
            <person name="Altorfer M."/>
            <person name="Dessus-Babus S."/>
            <person name="Burckhardt D."/>
            <person name="Oertli M."/>
            <person name="Naumann U."/>
            <person name="Petersen F."/>
            <person name="Wong J."/>
        </authorList>
    </citation>
    <scope>NUCLEOTIDE SEQUENCE</scope>
    <source>
        <strain evidence="3">GSM-AAB239-AS_SAM_17_03QT</strain>
    </source>
</reference>
<comment type="caution">
    <text evidence="3">The sequence shown here is derived from an EMBL/GenBank/DDBJ whole genome shotgun (WGS) entry which is preliminary data.</text>
</comment>